<evidence type="ECO:0000256" key="5">
    <source>
        <dbReference type="ARBA" id="ARBA00022824"/>
    </source>
</evidence>
<name>A0AAD9L0R8_RIDPI</name>
<evidence type="ECO:0000313" key="11">
    <source>
        <dbReference type="Proteomes" id="UP001209878"/>
    </source>
</evidence>
<dbReference type="GO" id="GO:0031901">
    <property type="term" value="C:early endosome membrane"/>
    <property type="evidence" value="ECO:0007669"/>
    <property type="project" value="UniProtKB-SubCell"/>
</dbReference>
<dbReference type="PANTHER" id="PTHR21181">
    <property type="match status" value="1"/>
</dbReference>
<evidence type="ECO:0000256" key="4">
    <source>
        <dbReference type="ARBA" id="ARBA00022692"/>
    </source>
</evidence>
<evidence type="ECO:0000256" key="8">
    <source>
        <dbReference type="RuleBase" id="RU367002"/>
    </source>
</evidence>
<keyword evidence="11" id="KW-1185">Reference proteome</keyword>
<keyword evidence="8" id="KW-0967">Endosome</keyword>
<accession>A0AAD9L0R8</accession>
<keyword evidence="9" id="KW-0732">Signal</keyword>
<reference evidence="10" key="1">
    <citation type="journal article" date="2023" name="Mol. Biol. Evol.">
        <title>Third-Generation Sequencing Reveals the Adaptive Role of the Epigenome in Three Deep-Sea Polychaetes.</title>
        <authorList>
            <person name="Perez M."/>
            <person name="Aroh O."/>
            <person name="Sun Y."/>
            <person name="Lan Y."/>
            <person name="Juniper S.K."/>
            <person name="Young C.R."/>
            <person name="Angers B."/>
            <person name="Qian P.Y."/>
        </authorList>
    </citation>
    <scope>NUCLEOTIDE SEQUENCE</scope>
    <source>
        <strain evidence="10">R07B-5</strain>
    </source>
</reference>
<feature type="transmembrane region" description="Helical" evidence="8">
    <location>
        <begin position="41"/>
        <end position="61"/>
    </location>
</feature>
<dbReference type="GO" id="GO:0005886">
    <property type="term" value="C:plasma membrane"/>
    <property type="evidence" value="ECO:0007669"/>
    <property type="project" value="TreeGrafter"/>
</dbReference>
<keyword evidence="5 8" id="KW-0256">Endoplasmic reticulum</keyword>
<comment type="subunit">
    <text evidence="3">Component of the ER membrane protein complex (EMC).</text>
</comment>
<dbReference type="InterPro" id="IPR018937">
    <property type="entry name" value="MMgT"/>
</dbReference>
<evidence type="ECO:0000256" key="2">
    <source>
        <dbReference type="ARBA" id="ARBA00006109"/>
    </source>
</evidence>
<feature type="chain" id="PRO_5042264128" description="Membrane magnesium transporter" evidence="9">
    <location>
        <begin position="21"/>
        <end position="103"/>
    </location>
</feature>
<evidence type="ECO:0000256" key="3">
    <source>
        <dbReference type="ARBA" id="ARBA00011276"/>
    </source>
</evidence>
<sequence>MGFCTDKWFVFLGFIALAHAGYSAAQYRAYLRLIEQEFVSLPTDILLQCLVGLVITCYGIVKVVGDFKEIKAVAELQQRTWETLSNRPSFYSFNHRGKIFPQG</sequence>
<dbReference type="GO" id="GO:0022890">
    <property type="term" value="F:inorganic cation transmembrane transporter activity"/>
    <property type="evidence" value="ECO:0007669"/>
    <property type="project" value="TreeGrafter"/>
</dbReference>
<dbReference type="GO" id="GO:0072546">
    <property type="term" value="C:EMC complex"/>
    <property type="evidence" value="ECO:0007669"/>
    <property type="project" value="UniProtKB-UniRule"/>
</dbReference>
<evidence type="ECO:0000256" key="9">
    <source>
        <dbReference type="SAM" id="SignalP"/>
    </source>
</evidence>
<keyword evidence="8" id="KW-0333">Golgi apparatus</keyword>
<proteinExistence type="inferred from homology"/>
<protein>
    <recommendedName>
        <fullName evidence="8">Membrane magnesium transporter</fullName>
    </recommendedName>
</protein>
<dbReference type="Proteomes" id="UP001209878">
    <property type="component" value="Unassembled WGS sequence"/>
</dbReference>
<keyword evidence="7 8" id="KW-0472">Membrane</keyword>
<feature type="signal peptide" evidence="9">
    <location>
        <begin position="1"/>
        <end position="20"/>
    </location>
</feature>
<dbReference type="EMBL" id="JAODUO010000442">
    <property type="protein sequence ID" value="KAK2180450.1"/>
    <property type="molecule type" value="Genomic_DNA"/>
</dbReference>
<keyword evidence="6 8" id="KW-1133">Transmembrane helix</keyword>
<dbReference type="GO" id="GO:0000139">
    <property type="term" value="C:Golgi membrane"/>
    <property type="evidence" value="ECO:0007669"/>
    <property type="project" value="UniProtKB-SubCell"/>
</dbReference>
<keyword evidence="8" id="KW-0813">Transport</keyword>
<comment type="caution">
    <text evidence="10">The sequence shown here is derived from an EMBL/GenBank/DDBJ whole genome shotgun (WGS) entry which is preliminary data.</text>
</comment>
<dbReference type="PANTHER" id="PTHR21181:SF7">
    <property type="entry name" value="ER MEMBRANE PROTEIN COMPLEX SUBUNIT 5"/>
    <property type="match status" value="1"/>
</dbReference>
<comment type="subcellular location">
    <subcellularLocation>
        <location evidence="1">Endoplasmic reticulum membrane</location>
        <topology evidence="1">Multi-pass membrane protein</topology>
    </subcellularLocation>
    <subcellularLocation>
        <location evidence="8">Golgi apparatus membrane</location>
        <topology evidence="8">Multi-pass membrane protein</topology>
    </subcellularLocation>
    <subcellularLocation>
        <location evidence="8">Early endosome membrane</location>
        <topology evidence="8">Multi-pass membrane protein</topology>
    </subcellularLocation>
</comment>
<keyword evidence="8" id="KW-0460">Magnesium</keyword>
<keyword evidence="4 8" id="KW-0812">Transmembrane</keyword>
<organism evidence="10 11">
    <name type="scientific">Ridgeia piscesae</name>
    <name type="common">Tubeworm</name>
    <dbReference type="NCBI Taxonomy" id="27915"/>
    <lineage>
        <taxon>Eukaryota</taxon>
        <taxon>Metazoa</taxon>
        <taxon>Spiralia</taxon>
        <taxon>Lophotrochozoa</taxon>
        <taxon>Annelida</taxon>
        <taxon>Polychaeta</taxon>
        <taxon>Sedentaria</taxon>
        <taxon>Canalipalpata</taxon>
        <taxon>Sabellida</taxon>
        <taxon>Siboglinidae</taxon>
        <taxon>Ridgeia</taxon>
    </lineage>
</organism>
<dbReference type="AlphaFoldDB" id="A0AAD9L0R8"/>
<evidence type="ECO:0000256" key="1">
    <source>
        <dbReference type="ARBA" id="ARBA00004477"/>
    </source>
</evidence>
<comment type="function">
    <text evidence="8">Part of the endoplasmic reticulum membrane protein complex (EMC) that enables the energy-independent insertion into endoplasmic reticulum membranes of newly synthesized membrane proteins. May be involved in Mg(2+) transport.</text>
</comment>
<gene>
    <name evidence="10" type="ORF">NP493_442g00041</name>
</gene>
<evidence type="ECO:0000256" key="6">
    <source>
        <dbReference type="ARBA" id="ARBA00022989"/>
    </source>
</evidence>
<comment type="caution">
    <text evidence="8">Lacks conserved residue(s) required for the propagation of feature annotation.</text>
</comment>
<comment type="similarity">
    <text evidence="2 8">Belongs to the membrane magnesium transporter (TC 1.A.67) family.</text>
</comment>
<evidence type="ECO:0000256" key="7">
    <source>
        <dbReference type="ARBA" id="ARBA00023136"/>
    </source>
</evidence>
<dbReference type="Pfam" id="PF10270">
    <property type="entry name" value="MMgT"/>
    <property type="match status" value="1"/>
</dbReference>
<evidence type="ECO:0000313" key="10">
    <source>
        <dbReference type="EMBL" id="KAK2180450.1"/>
    </source>
</evidence>